<dbReference type="Proteomes" id="UP000290848">
    <property type="component" value="Unassembled WGS sequence"/>
</dbReference>
<reference evidence="2 3" key="1">
    <citation type="submission" date="2018-12" db="EMBL/GenBank/DDBJ databases">
        <title>The Draft Genome Sequence of the Soil Bacterium Pedobacter tournemirensis R1.</title>
        <authorList>
            <person name="He J."/>
        </authorList>
    </citation>
    <scope>NUCLEOTIDE SEQUENCE [LARGE SCALE GENOMIC DNA]</scope>
    <source>
        <strain evidence="2 3">R1</strain>
    </source>
</reference>
<organism evidence="2 3">
    <name type="scientific">Arcticibacter tournemirensis</name>
    <dbReference type="NCBI Taxonomy" id="699437"/>
    <lineage>
        <taxon>Bacteria</taxon>
        <taxon>Pseudomonadati</taxon>
        <taxon>Bacteroidota</taxon>
        <taxon>Sphingobacteriia</taxon>
        <taxon>Sphingobacteriales</taxon>
        <taxon>Sphingobacteriaceae</taxon>
        <taxon>Arcticibacter</taxon>
    </lineage>
</organism>
<feature type="compositionally biased region" description="Low complexity" evidence="1">
    <location>
        <begin position="50"/>
        <end position="66"/>
    </location>
</feature>
<name>A0A4V1KIT7_9SPHI</name>
<evidence type="ECO:0000313" key="3">
    <source>
        <dbReference type="Proteomes" id="UP000290848"/>
    </source>
</evidence>
<comment type="caution">
    <text evidence="2">The sequence shown here is derived from an EMBL/GenBank/DDBJ whole genome shotgun (WGS) entry which is preliminary data.</text>
</comment>
<evidence type="ECO:0000256" key="1">
    <source>
        <dbReference type="SAM" id="MobiDB-lite"/>
    </source>
</evidence>
<sequence>MNVKKKVFLKWGGVGLLILTLVANVQLALMDYGLGMNNLSYELIAQTNGGTTNGSSSNGGSSSGENSNGGGTNGGSSSGENTWQRREDDCTYTIYGNAGTEVTIFGGITIKIGAAGFSTYVARLRIYSIPGGHNSYIDRDCPPFE</sequence>
<feature type="region of interest" description="Disordered" evidence="1">
    <location>
        <begin position="50"/>
        <end position="84"/>
    </location>
</feature>
<dbReference type="AlphaFoldDB" id="A0A4V1KIT7"/>
<evidence type="ECO:0000313" key="2">
    <source>
        <dbReference type="EMBL" id="RXF71832.1"/>
    </source>
</evidence>
<protein>
    <submittedName>
        <fullName evidence="2">Uncharacterized protein</fullName>
    </submittedName>
</protein>
<feature type="compositionally biased region" description="Gly residues" evidence="1">
    <location>
        <begin position="67"/>
        <end position="77"/>
    </location>
</feature>
<dbReference type="EMBL" id="RXOC01000002">
    <property type="protein sequence ID" value="RXF71832.1"/>
    <property type="molecule type" value="Genomic_DNA"/>
</dbReference>
<gene>
    <name evidence="2" type="ORF">EKH83_03865</name>
</gene>
<accession>A0A4V1KIT7</accession>
<proteinExistence type="predicted"/>
<dbReference type="RefSeq" id="WP_128768081.1">
    <property type="nucleotide sequence ID" value="NZ_RXOC01000002.1"/>
</dbReference>